<dbReference type="AlphaFoldDB" id="A0A8J5LF92"/>
<comment type="caution">
    <text evidence="2">The sequence shown here is derived from an EMBL/GenBank/DDBJ whole genome shotgun (WGS) entry which is preliminary data.</text>
</comment>
<dbReference type="Pfam" id="PF08268">
    <property type="entry name" value="FBA_3"/>
    <property type="match status" value="1"/>
</dbReference>
<protein>
    <recommendedName>
        <fullName evidence="1">F-box domain-containing protein</fullName>
    </recommendedName>
</protein>
<dbReference type="InterPro" id="IPR001810">
    <property type="entry name" value="F-box_dom"/>
</dbReference>
<evidence type="ECO:0000313" key="2">
    <source>
        <dbReference type="EMBL" id="KAG6512397.1"/>
    </source>
</evidence>
<organism evidence="2 3">
    <name type="scientific">Zingiber officinale</name>
    <name type="common">Ginger</name>
    <name type="synonym">Amomum zingiber</name>
    <dbReference type="NCBI Taxonomy" id="94328"/>
    <lineage>
        <taxon>Eukaryota</taxon>
        <taxon>Viridiplantae</taxon>
        <taxon>Streptophyta</taxon>
        <taxon>Embryophyta</taxon>
        <taxon>Tracheophyta</taxon>
        <taxon>Spermatophyta</taxon>
        <taxon>Magnoliopsida</taxon>
        <taxon>Liliopsida</taxon>
        <taxon>Zingiberales</taxon>
        <taxon>Zingiberaceae</taxon>
        <taxon>Zingiber</taxon>
    </lineage>
</organism>
<dbReference type="PANTHER" id="PTHR31672:SF13">
    <property type="entry name" value="F-BOX PROTEIN CPR30-LIKE"/>
    <property type="match status" value="1"/>
</dbReference>
<proteinExistence type="predicted"/>
<evidence type="ECO:0000313" key="3">
    <source>
        <dbReference type="Proteomes" id="UP000734854"/>
    </source>
</evidence>
<dbReference type="EMBL" id="JACMSC010000008">
    <property type="protein sequence ID" value="KAG6512397.1"/>
    <property type="molecule type" value="Genomic_DNA"/>
</dbReference>
<dbReference type="Proteomes" id="UP000734854">
    <property type="component" value="Unassembled WGS sequence"/>
</dbReference>
<dbReference type="NCBIfam" id="TIGR01640">
    <property type="entry name" value="F_box_assoc_1"/>
    <property type="match status" value="1"/>
</dbReference>
<feature type="domain" description="F-box" evidence="1">
    <location>
        <begin position="13"/>
        <end position="50"/>
    </location>
</feature>
<name>A0A8J5LF92_ZINOF</name>
<dbReference type="Pfam" id="PF00646">
    <property type="entry name" value="F-box"/>
    <property type="match status" value="1"/>
</dbReference>
<dbReference type="OrthoDB" id="757939at2759"/>
<dbReference type="InterPro" id="IPR017451">
    <property type="entry name" value="F-box-assoc_interact_dom"/>
</dbReference>
<gene>
    <name evidence="2" type="ORF">ZIOFF_030508</name>
</gene>
<dbReference type="PANTHER" id="PTHR31672">
    <property type="entry name" value="BNACNNG10540D PROTEIN"/>
    <property type="match status" value="1"/>
</dbReference>
<dbReference type="InterPro" id="IPR013187">
    <property type="entry name" value="F-box-assoc_dom_typ3"/>
</dbReference>
<reference evidence="2 3" key="1">
    <citation type="submission" date="2020-08" db="EMBL/GenBank/DDBJ databases">
        <title>Plant Genome Project.</title>
        <authorList>
            <person name="Zhang R.-G."/>
        </authorList>
    </citation>
    <scope>NUCLEOTIDE SEQUENCE [LARGE SCALE GENOMIC DNA]</scope>
    <source>
        <tissue evidence="2">Rhizome</tissue>
    </source>
</reference>
<accession>A0A8J5LF92</accession>
<sequence length="416" mass="46633">MEAKTTATGPSRDILFCILSRLPLKAVVRCCCVSKFWNDVIKSPEFRYLHSAQLPTDPDSKLLFLSRRMLRENVISISPMNLASYQLHISDNSISNLVSSLEWNLVGACNGFLCFASADHDCVLICNPITKEFVTLPKSTRHSPLPLVTAYGFGFDSASEKYKVVRLSYSKEPGEDDNVNQKVSAEVCTVGVTGSWRPVPDFLQPPYGLPVYASGFLHWAVHPFFFGPARIVSFDLGKEESVITHHPEFGLKFSIVELGGCLSVVDLRKPTLIEIWVLKDRSSNNWEQEYILPVGAPLGLDKRHSRLITISEQDGVLLIWLQDAIFTYDRRTLSRKKMRIQGLPSWLDWEILCGYRPNLAPLRGDCERSGKSTDVAYFKSDLEICSQPAISSQIVDRSSGKCDGIISCFIKNQMLA</sequence>
<evidence type="ECO:0000259" key="1">
    <source>
        <dbReference type="SMART" id="SM00256"/>
    </source>
</evidence>
<dbReference type="InterPro" id="IPR050796">
    <property type="entry name" value="SCF_F-box_component"/>
</dbReference>
<dbReference type="SMART" id="SM00256">
    <property type="entry name" value="FBOX"/>
    <property type="match status" value="1"/>
</dbReference>
<keyword evidence="3" id="KW-1185">Reference proteome</keyword>